<evidence type="ECO:0000256" key="17">
    <source>
        <dbReference type="ARBA" id="ARBA00023212"/>
    </source>
</evidence>
<keyword evidence="17" id="KW-0206">Cytoskeleton</keyword>
<evidence type="ECO:0000313" key="27">
    <source>
        <dbReference type="RefSeq" id="XP_020822877.1"/>
    </source>
</evidence>
<evidence type="ECO:0000256" key="13">
    <source>
        <dbReference type="ARBA" id="ARBA00023054"/>
    </source>
</evidence>
<reference evidence="27" key="1">
    <citation type="submission" date="2025-08" db="UniProtKB">
        <authorList>
            <consortium name="RefSeq"/>
        </authorList>
    </citation>
    <scope>IDENTIFICATION</scope>
    <source>
        <tissue evidence="27">Spleen</tissue>
    </source>
</reference>
<dbReference type="Proteomes" id="UP000515140">
    <property type="component" value="Unplaced"/>
</dbReference>
<feature type="coiled-coil region" evidence="23">
    <location>
        <begin position="484"/>
        <end position="546"/>
    </location>
</feature>
<evidence type="ECO:0000256" key="9">
    <source>
        <dbReference type="ARBA" id="ARBA00022816"/>
    </source>
</evidence>
<evidence type="ECO:0000256" key="24">
    <source>
        <dbReference type="SAM" id="MobiDB-lite"/>
    </source>
</evidence>
<keyword evidence="9" id="KW-0509">mRNA transport</keyword>
<evidence type="ECO:0000256" key="6">
    <source>
        <dbReference type="ARBA" id="ARBA00022490"/>
    </source>
</evidence>
<keyword evidence="7" id="KW-0597">Phosphoprotein</keyword>
<keyword evidence="14" id="KW-0906">Nuclear pore complex</keyword>
<evidence type="ECO:0000256" key="21">
    <source>
        <dbReference type="ARBA" id="ARBA00077062"/>
    </source>
</evidence>
<dbReference type="GO" id="GO:0044613">
    <property type="term" value="C:nuclear pore central transport channel"/>
    <property type="evidence" value="ECO:0007669"/>
    <property type="project" value="TreeGrafter"/>
</dbReference>
<evidence type="ECO:0000256" key="7">
    <source>
        <dbReference type="ARBA" id="ARBA00022553"/>
    </source>
</evidence>
<feature type="region of interest" description="Disordered" evidence="24">
    <location>
        <begin position="140"/>
        <end position="169"/>
    </location>
</feature>
<dbReference type="FunFam" id="1.20.5.170:FF:000045">
    <property type="entry name" value="nuclear pore glycoprotein p62"/>
    <property type="match status" value="1"/>
</dbReference>
<evidence type="ECO:0000256" key="3">
    <source>
        <dbReference type="ARBA" id="ARBA00004647"/>
    </source>
</evidence>
<feature type="domain" description="Nucleoporin NSP1-like C-terminal" evidence="25">
    <location>
        <begin position="472"/>
        <end position="583"/>
    </location>
</feature>
<dbReference type="InterPro" id="IPR026010">
    <property type="entry name" value="NSP1/NUP62"/>
</dbReference>
<dbReference type="CTD" id="23636"/>
<dbReference type="Pfam" id="PF05064">
    <property type="entry name" value="Nsp1_C"/>
    <property type="match status" value="1"/>
</dbReference>
<dbReference type="GO" id="GO:0005543">
    <property type="term" value="F:phospholipid binding"/>
    <property type="evidence" value="ECO:0007669"/>
    <property type="project" value="TreeGrafter"/>
</dbReference>
<evidence type="ECO:0000256" key="14">
    <source>
        <dbReference type="ARBA" id="ARBA00023132"/>
    </source>
</evidence>
<dbReference type="GeneID" id="110194719"/>
<comment type="similarity">
    <text evidence="4">Belongs to the nucleoporin NSP1/NUP62 family.</text>
</comment>
<evidence type="ECO:0000256" key="18">
    <source>
        <dbReference type="ARBA" id="ARBA00023242"/>
    </source>
</evidence>
<sequence length="676" mass="69963">MAFCQRPKHPATPHAKPRGPTADKARHEEGRSEGLPVRGICPLERYKKQPIGRPDQSEAFPPSAPPVSCLCYRLRCFPLTGRRTLAHCCAGASGLQLHFRAGSGSGSHCGFGIMSHFNFGGSPATGGGFAFGPAKTTTTTPGPGFSFSTPGSGGGFNFGTPSQPTASTSATSLFSLTTPASSTQTPGFSFGSQATTPGSATSGFSLGLSTPKLNLGSSGTPLSSGITGGFGLGSSTLTNSIASSVSSQASTTAGFVFGPPTTTATQPTSSIGFSFPSGNASQTGTTGFNLGSMGNASQPTALTGLTFAAATPASTAATSTQPHTAFSLGGQPTGLGFGLLASTGSTAVPTGSLASSFSQGSALSFGPKLSAAATSAPTTTSGPTLFASIANSSLPVSSAPTLSVGAPSTSVAAPGLGVLGFGLKLPSSTSAATSTTTTTTSTTTTGFALNLKPLSTPGTGIIPSTCATLPSATTVPSITPVMTYAQLESLINKWSLELEDQEKHFLQQATQVNAWDRTLIENGEKITSLHREVEKVKLDQKRLDQELDFILSQQKELEDLLAPLEEAVKEQSGTIYLQHADEEREKTYKLAENIDAQLKRMAQDLKDIIEHLNMSGGPPDTSDPLQQICKILNAHMDSLQWIDQNSALLQRKVEEVSKVCESRRKEQERNYRIVFD</sequence>
<evidence type="ECO:0000256" key="5">
    <source>
        <dbReference type="ARBA" id="ARBA00022448"/>
    </source>
</evidence>
<feature type="compositionally biased region" description="Basic and acidic residues" evidence="24">
    <location>
        <begin position="21"/>
        <end position="32"/>
    </location>
</feature>
<evidence type="ECO:0000256" key="8">
    <source>
        <dbReference type="ARBA" id="ARBA00022737"/>
    </source>
</evidence>
<name>A0A6P5IL70_PHACI</name>
<dbReference type="GO" id="GO:0006405">
    <property type="term" value="P:RNA export from nucleus"/>
    <property type="evidence" value="ECO:0007669"/>
    <property type="project" value="TreeGrafter"/>
</dbReference>
<dbReference type="AlphaFoldDB" id="A0A6P5IL70"/>
<dbReference type="PANTHER" id="PTHR12084">
    <property type="entry name" value="NUCLEAR PORE GLYCOPROTEIN P62-RELATED"/>
    <property type="match status" value="1"/>
</dbReference>
<dbReference type="InterPro" id="IPR007758">
    <property type="entry name" value="Nucleoporin_NSP1_C"/>
</dbReference>
<evidence type="ECO:0000256" key="12">
    <source>
        <dbReference type="ARBA" id="ARBA00023010"/>
    </source>
</evidence>
<dbReference type="GO" id="GO:0006606">
    <property type="term" value="P:protein import into nucleus"/>
    <property type="evidence" value="ECO:0007669"/>
    <property type="project" value="TreeGrafter"/>
</dbReference>
<feature type="region of interest" description="Disordered" evidence="24">
    <location>
        <begin position="1"/>
        <end position="40"/>
    </location>
</feature>
<keyword evidence="16" id="KW-0325">Glycoprotein</keyword>
<evidence type="ECO:0000256" key="2">
    <source>
        <dbReference type="ARBA" id="ARBA00004567"/>
    </source>
</evidence>
<keyword evidence="12" id="KW-0811">Translocation</keyword>
<feature type="compositionally biased region" description="Low complexity" evidence="24">
    <location>
        <begin position="140"/>
        <end position="150"/>
    </location>
</feature>
<gene>
    <name evidence="27" type="primary">NUP62</name>
</gene>
<keyword evidence="5" id="KW-0813">Transport</keyword>
<evidence type="ECO:0000259" key="25">
    <source>
        <dbReference type="Pfam" id="PF05064"/>
    </source>
</evidence>
<evidence type="ECO:0000256" key="1">
    <source>
        <dbReference type="ARBA" id="ARBA00004300"/>
    </source>
</evidence>
<dbReference type="GO" id="GO:0005813">
    <property type="term" value="C:centrosome"/>
    <property type="evidence" value="ECO:0007669"/>
    <property type="project" value="UniProtKB-SubCell"/>
</dbReference>
<keyword evidence="26" id="KW-1185">Reference proteome</keyword>
<dbReference type="PANTHER" id="PTHR12084:SF0">
    <property type="entry name" value="NUCLEAR PORE GLYCOPROTEIN P62"/>
    <property type="match status" value="1"/>
</dbReference>
<feature type="compositionally biased region" description="Basic residues" evidence="24">
    <location>
        <begin position="1"/>
        <end position="17"/>
    </location>
</feature>
<evidence type="ECO:0000256" key="15">
    <source>
        <dbReference type="ARBA" id="ARBA00023157"/>
    </source>
</evidence>
<dbReference type="InParanoid" id="A0A6P5IL70"/>
<dbReference type="Gene3D" id="1.20.5.170">
    <property type="match status" value="1"/>
</dbReference>
<keyword evidence="11" id="KW-0007">Acetylation</keyword>
<evidence type="ECO:0000256" key="11">
    <source>
        <dbReference type="ARBA" id="ARBA00022990"/>
    </source>
</evidence>
<evidence type="ECO:0000256" key="20">
    <source>
        <dbReference type="ARBA" id="ARBA00070660"/>
    </source>
</evidence>
<dbReference type="GO" id="GO:0031965">
    <property type="term" value="C:nuclear membrane"/>
    <property type="evidence" value="ECO:0007669"/>
    <property type="project" value="UniProtKB-ARBA"/>
</dbReference>
<keyword evidence="10" id="KW-0653">Protein transport</keyword>
<keyword evidence="6" id="KW-0963">Cytoplasm</keyword>
<evidence type="ECO:0000256" key="4">
    <source>
        <dbReference type="ARBA" id="ARBA00005911"/>
    </source>
</evidence>
<dbReference type="GO" id="GO:0000922">
    <property type="term" value="C:spindle pole"/>
    <property type="evidence" value="ECO:0007669"/>
    <property type="project" value="UniProtKB-SubCell"/>
</dbReference>
<dbReference type="FunCoup" id="A0A6P5IL70">
    <property type="interactions" value="1632"/>
</dbReference>
<feature type="compositionally biased region" description="Low complexity" evidence="24">
    <location>
        <begin position="158"/>
        <end position="169"/>
    </location>
</feature>
<keyword evidence="8" id="KW-0677">Repeat</keyword>
<proteinExistence type="inferred from homology"/>
<evidence type="ECO:0000313" key="26">
    <source>
        <dbReference type="Proteomes" id="UP000515140"/>
    </source>
</evidence>
<dbReference type="GO" id="GO:0051028">
    <property type="term" value="P:mRNA transport"/>
    <property type="evidence" value="ECO:0007669"/>
    <property type="project" value="UniProtKB-KW"/>
</dbReference>
<keyword evidence="18" id="KW-0539">Nucleus</keyword>
<keyword evidence="15" id="KW-1015">Disulfide bond</keyword>
<evidence type="ECO:0000256" key="23">
    <source>
        <dbReference type="SAM" id="Coils"/>
    </source>
</evidence>
<evidence type="ECO:0000256" key="22">
    <source>
        <dbReference type="ARBA" id="ARBA00081791"/>
    </source>
</evidence>
<evidence type="ECO:0000256" key="10">
    <source>
        <dbReference type="ARBA" id="ARBA00022927"/>
    </source>
</evidence>
<organism evidence="26 27">
    <name type="scientific">Phascolarctos cinereus</name>
    <name type="common">Koala</name>
    <dbReference type="NCBI Taxonomy" id="38626"/>
    <lineage>
        <taxon>Eukaryota</taxon>
        <taxon>Metazoa</taxon>
        <taxon>Chordata</taxon>
        <taxon>Craniata</taxon>
        <taxon>Vertebrata</taxon>
        <taxon>Euteleostomi</taxon>
        <taxon>Mammalia</taxon>
        <taxon>Metatheria</taxon>
        <taxon>Diprotodontia</taxon>
        <taxon>Phascolarctidae</taxon>
        <taxon>Phascolarctos</taxon>
    </lineage>
</organism>
<keyword evidence="13 23" id="KW-0175">Coiled coil</keyword>
<protein>
    <recommendedName>
        <fullName evidence="20">Nuclear pore glycoprotein p62</fullName>
    </recommendedName>
    <alternativeName>
        <fullName evidence="21">62 kDa nucleoporin</fullName>
    </alternativeName>
    <alternativeName>
        <fullName evidence="22">Nucleoporin Nup62</fullName>
    </alternativeName>
</protein>
<evidence type="ECO:0000256" key="19">
    <source>
        <dbReference type="ARBA" id="ARBA00056849"/>
    </source>
</evidence>
<comment type="subcellular location">
    <subcellularLocation>
        <location evidence="1">Cytoplasm</location>
        <location evidence="1">Cytoskeleton</location>
        <location evidence="1">Microtubule organizing center</location>
        <location evidence="1">Centrosome</location>
    </subcellularLocation>
    <subcellularLocation>
        <location evidence="3">Cytoplasm</location>
        <location evidence="3">Cytoskeleton</location>
        <location evidence="3">Spindle pole</location>
    </subcellularLocation>
    <subcellularLocation>
        <location evidence="2">Nucleus</location>
        <location evidence="2">Nuclear pore complex</location>
    </subcellularLocation>
</comment>
<dbReference type="KEGG" id="pcw:110194719"/>
<accession>A0A6P5IL70</accession>
<evidence type="ECO:0000256" key="16">
    <source>
        <dbReference type="ARBA" id="ARBA00023180"/>
    </source>
</evidence>
<dbReference type="GO" id="GO:0017056">
    <property type="term" value="F:structural constituent of nuclear pore"/>
    <property type="evidence" value="ECO:0007669"/>
    <property type="project" value="InterPro"/>
</dbReference>
<comment type="function">
    <text evidence="19">Essential component of the nuclear pore complex. The N-terminal is probably involved in nucleocytoplasmic transport. The C-terminal is involved in protein-protein interaction probably via coiled-coil formation, promotes its association with centrosomes and may function in anchorage of p62 to the pore complex. Plays a role in mitotic cell cycle progression by regulating centrosome segregation, centriole maturation and spindle orientation. It might be involved in protein recruitment to the centrosome after nuclear breakdown.</text>
</comment>
<dbReference type="RefSeq" id="XP_020822877.1">
    <property type="nucleotide sequence ID" value="XM_020967218.1"/>
</dbReference>